<dbReference type="PANTHER" id="PTHR30290:SF9">
    <property type="entry name" value="OLIGOPEPTIDE-BINDING PROTEIN APPA"/>
    <property type="match status" value="1"/>
</dbReference>
<reference evidence="7" key="1">
    <citation type="journal article" date="2019" name="Int. J. Syst. Evol. Microbiol.">
        <title>The Global Catalogue of Microorganisms (GCM) 10K type strain sequencing project: providing services to taxonomists for standard genome sequencing and annotation.</title>
        <authorList>
            <consortium name="The Broad Institute Genomics Platform"/>
            <consortium name="The Broad Institute Genome Sequencing Center for Infectious Disease"/>
            <person name="Wu L."/>
            <person name="Ma J."/>
        </authorList>
    </citation>
    <scope>NUCLEOTIDE SEQUENCE [LARGE SCALE GENOMIC DNA]</scope>
    <source>
        <strain evidence="7">CGMCC 4.7277</strain>
    </source>
</reference>
<comment type="similarity">
    <text evidence="1">Belongs to the bacterial solute-binding protein 5 family.</text>
</comment>
<evidence type="ECO:0000256" key="4">
    <source>
        <dbReference type="SAM" id="SignalP"/>
    </source>
</evidence>
<feature type="domain" description="Solute-binding protein family 5" evidence="5">
    <location>
        <begin position="66"/>
        <end position="431"/>
    </location>
</feature>
<accession>A0ABW0QHJ5</accession>
<feature type="signal peptide" evidence="4">
    <location>
        <begin position="1"/>
        <end position="23"/>
    </location>
</feature>
<protein>
    <submittedName>
        <fullName evidence="6">ABC transporter substrate-binding protein</fullName>
    </submittedName>
</protein>
<dbReference type="Gene3D" id="3.40.190.10">
    <property type="entry name" value="Periplasmic binding protein-like II"/>
    <property type="match status" value="1"/>
</dbReference>
<proteinExistence type="inferred from homology"/>
<dbReference type="EMBL" id="JBHSMX010000066">
    <property type="protein sequence ID" value="MFC5523765.1"/>
    <property type="molecule type" value="Genomic_DNA"/>
</dbReference>
<dbReference type="InterPro" id="IPR000914">
    <property type="entry name" value="SBP_5_dom"/>
</dbReference>
<evidence type="ECO:0000256" key="1">
    <source>
        <dbReference type="ARBA" id="ARBA00005695"/>
    </source>
</evidence>
<dbReference type="Proteomes" id="UP001596084">
    <property type="component" value="Unassembled WGS sequence"/>
</dbReference>
<dbReference type="InterPro" id="IPR039424">
    <property type="entry name" value="SBP_5"/>
</dbReference>
<dbReference type="CDD" id="cd08498">
    <property type="entry name" value="PBP2_NikA_DppA_OppA_like_2"/>
    <property type="match status" value="1"/>
</dbReference>
<dbReference type="Gene3D" id="3.10.105.10">
    <property type="entry name" value="Dipeptide-binding Protein, Domain 3"/>
    <property type="match status" value="1"/>
</dbReference>
<sequence length="525" mass="58252">MKKQLLALGLALSMTLGSAVVEAKTFTWAASLDVMSMDPYSTNNSFTNSFMNNVYEGLVRFNEKVEIEPALAESWQTVSPTVWRFKLRRNVKFHNGEAMTADDVVFSWQRVQSPGSIAKLNLGDVKDVRKVDAFTVDVETKAPFPLLLNEMLNLPIMSKSWCEANNAKETSDLQQKKENFANRNTNGTGPFMLKSREVDVKTVLLANPSWWDKPRHNLTEINFTPIKADATRTASLLSGVLDASVSVPLQDVQRINSSGTFTVVQGPDLRTIFLGMDQFRDELLYSDVKGKNPFKDIRVRKALYQAIDVEAIKRSVMRGLSWPAGMIVSPALNGAPQGLNTRLLPFNPDASKKLLAEAGYPDGFTVGLQCPNDRYVYDEQICLAISSMLGRVGIKITPQFEPTAKWNIRLNTQDLSLYMMSHAGLPMADAYAILSDVAATRSPSRGGLNSGGYSNPAFDAMLPKIATELDPAKRKVLMGEALSIERNDVAYIPLHQQPITWASKKGVELRQSPDNQLRLWLVTTP</sequence>
<evidence type="ECO:0000256" key="3">
    <source>
        <dbReference type="ARBA" id="ARBA00022729"/>
    </source>
</evidence>
<evidence type="ECO:0000313" key="7">
    <source>
        <dbReference type="Proteomes" id="UP001596084"/>
    </source>
</evidence>
<dbReference type="InterPro" id="IPR030678">
    <property type="entry name" value="Peptide/Ni-bd"/>
</dbReference>
<keyword evidence="2" id="KW-0813">Transport</keyword>
<dbReference type="SUPFAM" id="SSF53850">
    <property type="entry name" value="Periplasmic binding protein-like II"/>
    <property type="match status" value="1"/>
</dbReference>
<keyword evidence="3 4" id="KW-0732">Signal</keyword>
<gene>
    <name evidence="6" type="ORF">ACFPP7_23010</name>
</gene>
<evidence type="ECO:0000259" key="5">
    <source>
        <dbReference type="Pfam" id="PF00496"/>
    </source>
</evidence>
<feature type="chain" id="PRO_5046596182" evidence="4">
    <location>
        <begin position="24"/>
        <end position="525"/>
    </location>
</feature>
<comment type="caution">
    <text evidence="6">The sequence shown here is derived from an EMBL/GenBank/DDBJ whole genome shotgun (WGS) entry which is preliminary data.</text>
</comment>
<dbReference type="PANTHER" id="PTHR30290">
    <property type="entry name" value="PERIPLASMIC BINDING COMPONENT OF ABC TRANSPORTER"/>
    <property type="match status" value="1"/>
</dbReference>
<evidence type="ECO:0000256" key="2">
    <source>
        <dbReference type="ARBA" id="ARBA00022448"/>
    </source>
</evidence>
<keyword evidence="7" id="KW-1185">Reference proteome</keyword>
<dbReference type="PIRSF" id="PIRSF002741">
    <property type="entry name" value="MppA"/>
    <property type="match status" value="1"/>
</dbReference>
<dbReference type="Pfam" id="PF00496">
    <property type="entry name" value="SBP_bac_5"/>
    <property type="match status" value="1"/>
</dbReference>
<name>A0ABW0QHJ5_9BURK</name>
<dbReference type="Gene3D" id="3.90.76.10">
    <property type="entry name" value="Dipeptide-binding Protein, Domain 1"/>
    <property type="match status" value="1"/>
</dbReference>
<organism evidence="6 7">
    <name type="scientific">Polaromonas jejuensis</name>
    <dbReference type="NCBI Taxonomy" id="457502"/>
    <lineage>
        <taxon>Bacteria</taxon>
        <taxon>Pseudomonadati</taxon>
        <taxon>Pseudomonadota</taxon>
        <taxon>Betaproteobacteria</taxon>
        <taxon>Burkholderiales</taxon>
        <taxon>Comamonadaceae</taxon>
        <taxon>Polaromonas</taxon>
    </lineage>
</organism>
<evidence type="ECO:0000313" key="6">
    <source>
        <dbReference type="EMBL" id="MFC5523765.1"/>
    </source>
</evidence>
<dbReference type="RefSeq" id="WP_068834847.1">
    <property type="nucleotide sequence ID" value="NZ_JBHSMX010000066.1"/>
</dbReference>